<organism evidence="1">
    <name type="scientific">bioreactor metagenome</name>
    <dbReference type="NCBI Taxonomy" id="1076179"/>
    <lineage>
        <taxon>unclassified sequences</taxon>
        <taxon>metagenomes</taxon>
        <taxon>ecological metagenomes</taxon>
    </lineage>
</organism>
<gene>
    <name evidence="1" type="ORF">SDC9_147152</name>
</gene>
<comment type="caution">
    <text evidence="1">The sequence shown here is derived from an EMBL/GenBank/DDBJ whole genome shotgun (WGS) entry which is preliminary data.</text>
</comment>
<proteinExistence type="predicted"/>
<evidence type="ECO:0000313" key="1">
    <source>
        <dbReference type="EMBL" id="MPM99957.1"/>
    </source>
</evidence>
<name>A0A645EDA5_9ZZZZ</name>
<dbReference type="EMBL" id="VSSQ01046010">
    <property type="protein sequence ID" value="MPM99957.1"/>
    <property type="molecule type" value="Genomic_DNA"/>
</dbReference>
<dbReference type="AlphaFoldDB" id="A0A645EDA5"/>
<protein>
    <submittedName>
        <fullName evidence="1">Uncharacterized protein</fullName>
    </submittedName>
</protein>
<sequence length="54" mass="6083">MIKDRRPILRPFVRSLAIERGGIMRFPEGFEQLFVVDDAGIKLNLDDLGVPGLT</sequence>
<reference evidence="1" key="1">
    <citation type="submission" date="2019-08" db="EMBL/GenBank/DDBJ databases">
        <authorList>
            <person name="Kucharzyk K."/>
            <person name="Murdoch R.W."/>
            <person name="Higgins S."/>
            <person name="Loffler F."/>
        </authorList>
    </citation>
    <scope>NUCLEOTIDE SEQUENCE</scope>
</reference>
<accession>A0A645EDA5</accession>